<dbReference type="SUPFAM" id="SSF55729">
    <property type="entry name" value="Acyl-CoA N-acyltransferases (Nat)"/>
    <property type="match status" value="1"/>
</dbReference>
<sequence>MRTATGRLHPALRHEYLHAFHESGSASPATGWEPGYLTLWRGGELVGAAPLYRKHHSWGEYVFDWAWAQAYDRHGLDYYPKLLCAIPFTPVGAPKLLAVDADTRAELARALLRHAQESGLSSLHLLFTDAEESALLDQAGLLRRGNVQFHWHNPGWAGFDDYLASLAQPKRKKIRAERRQVAAAGVSFERLTGADITPEDWAFFHRCYVNTYREHNSRPYLNLEFFARLGATMSEQALLVIARHGGQRVAAALNLFDADTLYGRYWGALAHIPCLHFEACYYQAIEFCIERGIRHFEGGAQGEHKLARGFLPTEMRSFHWLAHQEFSDAVQRYLERESAGIERYIDELEAHAPFRQTDKFDRPAADASP</sequence>
<evidence type="ECO:0000313" key="1">
    <source>
        <dbReference type="Proteomes" id="UP000675920"/>
    </source>
</evidence>
<keyword evidence="1" id="KW-1185">Reference proteome</keyword>
<accession>A0ABD8FC60</accession>
<dbReference type="InterPro" id="IPR016181">
    <property type="entry name" value="Acyl_CoA_acyltransferase"/>
</dbReference>
<dbReference type="AlphaFoldDB" id="A0ABD8FC60"/>
<protein>
    <submittedName>
        <fullName evidence="2">GNAT family N-acetyltransferase</fullName>
    </submittedName>
</protein>
<dbReference type="PANTHER" id="PTHR47017:SF1">
    <property type="entry name" value="ACYL-COA"/>
    <property type="match status" value="1"/>
</dbReference>
<proteinExistence type="predicted"/>
<dbReference type="PANTHER" id="PTHR47017">
    <property type="entry name" value="ACYL-COA"/>
    <property type="match status" value="1"/>
</dbReference>
<dbReference type="RefSeq" id="WP_342668636.1">
    <property type="nucleotide sequence ID" value="NZ_AXWS01000007.1"/>
</dbReference>
<dbReference type="Gene3D" id="3.40.630.30">
    <property type="match status" value="1"/>
</dbReference>
<dbReference type="Pfam" id="PF04339">
    <property type="entry name" value="FemAB_like"/>
    <property type="match status" value="1"/>
</dbReference>
<name>A0ABD8FC60_9BURK</name>
<reference evidence="2" key="1">
    <citation type="submission" date="2025-08" db="UniProtKB">
        <authorList>
            <consortium name="RefSeq"/>
        </authorList>
    </citation>
    <scope>IDENTIFICATION</scope>
</reference>
<dbReference type="InterPro" id="IPR007434">
    <property type="entry name" value="FemAB-like"/>
</dbReference>
<organism evidence="1 2">
    <name type="scientific">Derxia gummosa DSM 723</name>
    <dbReference type="NCBI Taxonomy" id="1121388"/>
    <lineage>
        <taxon>Bacteria</taxon>
        <taxon>Pseudomonadati</taxon>
        <taxon>Pseudomonadota</taxon>
        <taxon>Betaproteobacteria</taxon>
        <taxon>Burkholderiales</taxon>
        <taxon>Alcaligenaceae</taxon>
        <taxon>Derxia</taxon>
    </lineage>
</organism>
<dbReference type="Proteomes" id="UP000675920">
    <property type="component" value="Unplaced"/>
</dbReference>
<evidence type="ECO:0000313" key="2">
    <source>
        <dbReference type="RefSeq" id="WP_342668636.1"/>
    </source>
</evidence>